<dbReference type="GO" id="GO:0032259">
    <property type="term" value="P:methylation"/>
    <property type="evidence" value="ECO:0007669"/>
    <property type="project" value="UniProtKB-KW"/>
</dbReference>
<evidence type="ECO:0000256" key="1">
    <source>
        <dbReference type="ARBA" id="ARBA00022603"/>
    </source>
</evidence>
<dbReference type="Proteomes" id="UP000092544">
    <property type="component" value="Unassembled WGS sequence"/>
</dbReference>
<dbReference type="RefSeq" id="WP_067020434.1">
    <property type="nucleotide sequence ID" value="NZ_FLOB01000018.1"/>
</dbReference>
<reference evidence="4 5" key="1">
    <citation type="submission" date="2016-06" db="EMBL/GenBank/DDBJ databases">
        <authorList>
            <person name="Kjaerup R.B."/>
            <person name="Dalgaard T.S."/>
            <person name="Juul-Madsen H.R."/>
        </authorList>
    </citation>
    <scope>NUCLEOTIDE SEQUENCE [LARGE SCALE GENOMIC DNA]</scope>
    <source>
        <strain evidence="4 5">CECT 8886</strain>
    </source>
</reference>
<gene>
    <name evidence="4" type="primary">ubiE_5</name>
    <name evidence="4" type="ORF">MSP8886_04114</name>
</gene>
<dbReference type="OrthoDB" id="9797252at2"/>
<feature type="domain" description="Methyltransferase" evidence="3">
    <location>
        <begin position="41"/>
        <end position="119"/>
    </location>
</feature>
<dbReference type="SUPFAM" id="SSF53335">
    <property type="entry name" value="S-adenosyl-L-methionine-dependent methyltransferases"/>
    <property type="match status" value="1"/>
</dbReference>
<keyword evidence="4" id="KW-0830">Ubiquinone</keyword>
<dbReference type="STRING" id="1792290.MSP8886_04114"/>
<sequence>MAFFSLEESAARYNEYRPKVHDVIKTWLEEAGCNDGFSRGLDVACGTGDSTLPLMALCDEVIGIDISEAMLKYANGKSISTALMSYQHAFELGKFDLISTCMAFHWFDLEEAVEAYKAASQNGAVWLIYNFSFGGSESCEAFNWWLINYYFKHYPTPHRNSQVANIQYEQGITKLADGKGTLPIHMSVEALIKYLTTQSNVEVQVKAGKAYEEIERELMEQITPFGLNPHFSYKYTYEIYRFDGHDL</sequence>
<dbReference type="EC" id="2.1.1.163" evidence="4"/>
<keyword evidence="2 4" id="KW-0808">Transferase</keyword>
<proteinExistence type="predicted"/>
<name>A0A1A8TUV3_9GAMM</name>
<keyword evidence="1 4" id="KW-0489">Methyltransferase</keyword>
<dbReference type="InterPro" id="IPR029063">
    <property type="entry name" value="SAM-dependent_MTases_sf"/>
</dbReference>
<dbReference type="GO" id="GO:0043770">
    <property type="term" value="F:demethylmenaquinone methyltransferase activity"/>
    <property type="evidence" value="ECO:0007669"/>
    <property type="project" value="UniProtKB-EC"/>
</dbReference>
<keyword evidence="5" id="KW-1185">Reference proteome</keyword>
<dbReference type="EMBL" id="FLOB01000018">
    <property type="protein sequence ID" value="SBS37443.1"/>
    <property type="molecule type" value="Genomic_DNA"/>
</dbReference>
<dbReference type="PANTHER" id="PTHR44942">
    <property type="entry name" value="METHYLTRANSF_11 DOMAIN-CONTAINING PROTEIN"/>
    <property type="match status" value="1"/>
</dbReference>
<evidence type="ECO:0000313" key="5">
    <source>
        <dbReference type="Proteomes" id="UP000092544"/>
    </source>
</evidence>
<accession>A0A1A8TUV3</accession>
<dbReference type="Pfam" id="PF13649">
    <property type="entry name" value="Methyltransf_25"/>
    <property type="match status" value="1"/>
</dbReference>
<protein>
    <submittedName>
        <fullName evidence="4">Ubiquinone/menaquinone biosynthesis C-methyltransferase UbiE</fullName>
        <ecNumber evidence="4">2.1.1.163</ecNumber>
    </submittedName>
</protein>
<evidence type="ECO:0000256" key="2">
    <source>
        <dbReference type="ARBA" id="ARBA00022679"/>
    </source>
</evidence>
<dbReference type="InterPro" id="IPR041698">
    <property type="entry name" value="Methyltransf_25"/>
</dbReference>
<dbReference type="PANTHER" id="PTHR44942:SF4">
    <property type="entry name" value="METHYLTRANSFERASE TYPE 11 DOMAIN-CONTAINING PROTEIN"/>
    <property type="match status" value="1"/>
</dbReference>
<evidence type="ECO:0000259" key="3">
    <source>
        <dbReference type="Pfam" id="PF13649"/>
    </source>
</evidence>
<organism evidence="4 5">
    <name type="scientific">Marinomonas spartinae</name>
    <dbReference type="NCBI Taxonomy" id="1792290"/>
    <lineage>
        <taxon>Bacteria</taxon>
        <taxon>Pseudomonadati</taxon>
        <taxon>Pseudomonadota</taxon>
        <taxon>Gammaproteobacteria</taxon>
        <taxon>Oceanospirillales</taxon>
        <taxon>Oceanospirillaceae</taxon>
        <taxon>Marinomonas</taxon>
    </lineage>
</organism>
<dbReference type="AlphaFoldDB" id="A0A1A8TUV3"/>
<dbReference type="CDD" id="cd02440">
    <property type="entry name" value="AdoMet_MTases"/>
    <property type="match status" value="1"/>
</dbReference>
<dbReference type="InterPro" id="IPR051052">
    <property type="entry name" value="Diverse_substrate_MTase"/>
</dbReference>
<dbReference type="Gene3D" id="3.40.50.150">
    <property type="entry name" value="Vaccinia Virus protein VP39"/>
    <property type="match status" value="1"/>
</dbReference>
<evidence type="ECO:0000313" key="4">
    <source>
        <dbReference type="EMBL" id="SBS37443.1"/>
    </source>
</evidence>